<dbReference type="Proteomes" id="UP001497497">
    <property type="component" value="Unassembled WGS sequence"/>
</dbReference>
<dbReference type="GO" id="GO:0005737">
    <property type="term" value="C:cytoplasm"/>
    <property type="evidence" value="ECO:0007669"/>
    <property type="project" value="TreeGrafter"/>
</dbReference>
<dbReference type="PANTHER" id="PTHR43544">
    <property type="entry name" value="SHORT-CHAIN DEHYDROGENASE/REDUCTASE"/>
    <property type="match status" value="1"/>
</dbReference>
<evidence type="ECO:0000313" key="4">
    <source>
        <dbReference type="EMBL" id="CAL1540754.1"/>
    </source>
</evidence>
<keyword evidence="2" id="KW-0560">Oxidoreductase</keyword>
<organism evidence="4 5">
    <name type="scientific">Lymnaea stagnalis</name>
    <name type="common">Great pond snail</name>
    <name type="synonym">Helix stagnalis</name>
    <dbReference type="NCBI Taxonomy" id="6523"/>
    <lineage>
        <taxon>Eukaryota</taxon>
        <taxon>Metazoa</taxon>
        <taxon>Spiralia</taxon>
        <taxon>Lophotrochozoa</taxon>
        <taxon>Mollusca</taxon>
        <taxon>Gastropoda</taxon>
        <taxon>Heterobranchia</taxon>
        <taxon>Euthyneura</taxon>
        <taxon>Panpulmonata</taxon>
        <taxon>Hygrophila</taxon>
        <taxon>Lymnaeoidea</taxon>
        <taxon>Lymnaeidae</taxon>
        <taxon>Lymnaea</taxon>
    </lineage>
</organism>
<dbReference type="PANTHER" id="PTHR43544:SF7">
    <property type="entry name" value="NADB-LER2"/>
    <property type="match status" value="1"/>
</dbReference>
<evidence type="ECO:0000259" key="3">
    <source>
        <dbReference type="Pfam" id="PF08659"/>
    </source>
</evidence>
<feature type="domain" description="Ketoreductase (KR)" evidence="3">
    <location>
        <begin position="7"/>
        <end position="75"/>
    </location>
</feature>
<dbReference type="EMBL" id="CAXITT010000398">
    <property type="protein sequence ID" value="CAL1540754.1"/>
    <property type="molecule type" value="Genomic_DNA"/>
</dbReference>
<dbReference type="SUPFAM" id="SSF51735">
    <property type="entry name" value="NAD(P)-binding Rossmann-fold domains"/>
    <property type="match status" value="1"/>
</dbReference>
<dbReference type="InterPro" id="IPR013968">
    <property type="entry name" value="PKS_KR"/>
</dbReference>
<evidence type="ECO:0000256" key="2">
    <source>
        <dbReference type="ARBA" id="ARBA00023002"/>
    </source>
</evidence>
<dbReference type="GO" id="GO:0016491">
    <property type="term" value="F:oxidoreductase activity"/>
    <property type="evidence" value="ECO:0007669"/>
    <property type="project" value="UniProtKB-KW"/>
</dbReference>
<sequence>MTLDARTVLITGASSGLGLEYVRQLVSLDKAPEIVIATCRCPETAVELQSLAKFNPNVKILKLNVEDDEDLEVAFQVSVY</sequence>
<protein>
    <recommendedName>
        <fullName evidence="3">Ketoreductase (KR) domain-containing protein</fullName>
    </recommendedName>
</protein>
<reference evidence="4 5" key="1">
    <citation type="submission" date="2024-04" db="EMBL/GenBank/DDBJ databases">
        <authorList>
            <consortium name="Genoscope - CEA"/>
            <person name="William W."/>
        </authorList>
    </citation>
    <scope>NUCLEOTIDE SEQUENCE [LARGE SCALE GENOMIC DNA]</scope>
</reference>
<keyword evidence="1" id="KW-0521">NADP</keyword>
<evidence type="ECO:0000256" key="1">
    <source>
        <dbReference type="ARBA" id="ARBA00022857"/>
    </source>
</evidence>
<name>A0AAV2I4F5_LYMST</name>
<dbReference type="AlphaFoldDB" id="A0AAV2I4F5"/>
<dbReference type="InterPro" id="IPR051468">
    <property type="entry name" value="Fungal_SecMetab_SDRs"/>
</dbReference>
<accession>A0AAV2I4F5</accession>
<proteinExistence type="predicted"/>
<gene>
    <name evidence="4" type="ORF">GSLYS_00014403001</name>
</gene>
<dbReference type="Pfam" id="PF08659">
    <property type="entry name" value="KR"/>
    <property type="match status" value="1"/>
</dbReference>
<keyword evidence="5" id="KW-1185">Reference proteome</keyword>
<evidence type="ECO:0000313" key="5">
    <source>
        <dbReference type="Proteomes" id="UP001497497"/>
    </source>
</evidence>
<dbReference type="InterPro" id="IPR036291">
    <property type="entry name" value="NAD(P)-bd_dom_sf"/>
</dbReference>
<dbReference type="Gene3D" id="3.40.50.720">
    <property type="entry name" value="NAD(P)-binding Rossmann-like Domain"/>
    <property type="match status" value="1"/>
</dbReference>
<comment type="caution">
    <text evidence="4">The sequence shown here is derived from an EMBL/GenBank/DDBJ whole genome shotgun (WGS) entry which is preliminary data.</text>
</comment>